<dbReference type="Proteomes" id="UP000192247">
    <property type="component" value="Unassembled WGS sequence"/>
</dbReference>
<evidence type="ECO:0000313" key="8">
    <source>
        <dbReference type="Proteomes" id="UP000192247"/>
    </source>
</evidence>
<reference evidence="7 8" key="1">
    <citation type="journal article" date="2017" name="Gigascience">
        <title>Draft genome of the honey bee ectoparasitic mite, Tropilaelaps mercedesae, is shaped by the parasitic life history.</title>
        <authorList>
            <person name="Dong X."/>
            <person name="Armstrong S.D."/>
            <person name="Xia D."/>
            <person name="Makepeace B.L."/>
            <person name="Darby A.C."/>
            <person name="Kadowaki T."/>
        </authorList>
    </citation>
    <scope>NUCLEOTIDE SEQUENCE [LARGE SCALE GENOMIC DNA]</scope>
    <source>
        <strain evidence="7">Wuxi-XJTLU</strain>
    </source>
</reference>
<evidence type="ECO:0000256" key="3">
    <source>
        <dbReference type="ARBA" id="ARBA00022842"/>
    </source>
</evidence>
<dbReference type="PANTHER" id="PTHR10336:SF159">
    <property type="entry name" value="1-PHOSPHATIDYLINOSITOL 4,5-BISPHOSPHATE PHOSPHODIESTERASE GAMMA"/>
    <property type="match status" value="1"/>
</dbReference>
<dbReference type="GO" id="GO:0051209">
    <property type="term" value="P:release of sequestered calcium ion into cytosol"/>
    <property type="evidence" value="ECO:0007669"/>
    <property type="project" value="TreeGrafter"/>
</dbReference>
<dbReference type="GO" id="GO:0048015">
    <property type="term" value="P:phosphatidylinositol-mediated signaling"/>
    <property type="evidence" value="ECO:0007669"/>
    <property type="project" value="TreeGrafter"/>
</dbReference>
<dbReference type="GO" id="GO:0046488">
    <property type="term" value="P:phosphatidylinositol metabolic process"/>
    <property type="evidence" value="ECO:0007669"/>
    <property type="project" value="TreeGrafter"/>
</dbReference>
<dbReference type="Gene3D" id="3.20.20.190">
    <property type="entry name" value="Phosphatidylinositol (PI) phosphodiesterase"/>
    <property type="match status" value="1"/>
</dbReference>
<feature type="domain" description="PLCG EF-hand" evidence="6">
    <location>
        <begin position="54"/>
        <end position="119"/>
    </location>
</feature>
<evidence type="ECO:0000256" key="2">
    <source>
        <dbReference type="ARBA" id="ARBA00022723"/>
    </source>
</evidence>
<dbReference type="InterPro" id="IPR011992">
    <property type="entry name" value="EF-hand-dom_pair"/>
</dbReference>
<dbReference type="InterPro" id="IPR017946">
    <property type="entry name" value="PLC-like_Pdiesterase_TIM-brl"/>
</dbReference>
<name>A0A1V9X5X5_9ACAR</name>
<dbReference type="InParanoid" id="A0A1V9X5X5"/>
<gene>
    <name evidence="7" type="ORF">BIW11_12698</name>
</gene>
<dbReference type="Gene3D" id="1.10.238.10">
    <property type="entry name" value="EF-hand"/>
    <property type="match status" value="1"/>
</dbReference>
<dbReference type="InterPro" id="IPR001192">
    <property type="entry name" value="PI-PLC_fam"/>
</dbReference>
<dbReference type="PROSITE" id="PS50007">
    <property type="entry name" value="PIPLC_X_DOMAIN"/>
    <property type="match status" value="1"/>
</dbReference>
<evidence type="ECO:0000256" key="4">
    <source>
        <dbReference type="ARBA" id="ARBA00023157"/>
    </source>
</evidence>
<evidence type="ECO:0000256" key="1">
    <source>
        <dbReference type="ARBA" id="ARBA00000110"/>
    </source>
</evidence>
<feature type="non-terminal residue" evidence="7">
    <location>
        <position position="1"/>
    </location>
</feature>
<proteinExistence type="predicted"/>
<protein>
    <submittedName>
        <fullName evidence="7">1-phosphatidylinositol 4</fullName>
    </submittedName>
</protein>
<dbReference type="GO" id="GO:0016829">
    <property type="term" value="F:lyase activity"/>
    <property type="evidence" value="ECO:0007669"/>
    <property type="project" value="UniProtKB-KW"/>
</dbReference>
<dbReference type="GO" id="GO:0046872">
    <property type="term" value="F:metal ion binding"/>
    <property type="evidence" value="ECO:0007669"/>
    <property type="project" value="UniProtKB-KW"/>
</dbReference>
<comment type="catalytic activity">
    <reaction evidence="1">
        <text>an N-(acyl)-sphingosylphosphoethanolamine = an N-(acyl)-sphingosyl-1,3-cyclic phosphate + ethanolamine</text>
        <dbReference type="Rhea" id="RHEA:60648"/>
        <dbReference type="ChEBI" id="CHEBI:57603"/>
        <dbReference type="ChEBI" id="CHEBI:143891"/>
        <dbReference type="ChEBI" id="CHEBI:143892"/>
    </reaction>
</comment>
<dbReference type="PANTHER" id="PTHR10336">
    <property type="entry name" value="PHOSPHOINOSITIDE-SPECIFIC PHOSPHOLIPASE C FAMILY PROTEIN"/>
    <property type="match status" value="1"/>
</dbReference>
<keyword evidence="3" id="KW-0460">Magnesium</keyword>
<keyword evidence="5" id="KW-0456">Lyase</keyword>
<dbReference type="GO" id="GO:0010634">
    <property type="term" value="P:positive regulation of epithelial cell migration"/>
    <property type="evidence" value="ECO:0007669"/>
    <property type="project" value="TreeGrafter"/>
</dbReference>
<keyword evidence="4" id="KW-1015">Disulfide bond</keyword>
<evidence type="ECO:0000256" key="5">
    <source>
        <dbReference type="ARBA" id="ARBA00023239"/>
    </source>
</evidence>
<accession>A0A1V9X5X5</accession>
<dbReference type="InterPro" id="IPR057061">
    <property type="entry name" value="PLCG_EF-hand_2"/>
</dbReference>
<dbReference type="GO" id="GO:0004435">
    <property type="term" value="F:phosphatidylinositol-4,5-bisphosphate phospholipase C activity"/>
    <property type="evidence" value="ECO:0007669"/>
    <property type="project" value="TreeGrafter"/>
</dbReference>
<comment type="caution">
    <text evidence="7">The sequence shown here is derived from an EMBL/GenBank/DDBJ whole genome shotgun (WGS) entry which is preliminary data.</text>
</comment>
<dbReference type="SUPFAM" id="SSF47473">
    <property type="entry name" value="EF-hand"/>
    <property type="match status" value="1"/>
</dbReference>
<dbReference type="OrthoDB" id="6421915at2759"/>
<dbReference type="AlphaFoldDB" id="A0A1V9X5X5"/>
<evidence type="ECO:0000313" key="7">
    <source>
        <dbReference type="EMBL" id="OQR68763.1"/>
    </source>
</evidence>
<evidence type="ECO:0000259" key="6">
    <source>
        <dbReference type="Pfam" id="PF23583"/>
    </source>
</evidence>
<keyword evidence="2" id="KW-0479">Metal-binding</keyword>
<keyword evidence="8" id="KW-1185">Reference proteome</keyword>
<sequence length="173" mass="20244">INYKLSTSKLKELFQLVDTKTLGEIGYDGFVHFYHSLMSSDKLLPETLKSYINDDSKIVTLRSFCNFLLTVQKEPIDDNLISAKMRNFLQDAKRETQEPYFTQQEFVDYLFSKDNQILDVTKCELNQDMTRPLNHYWISSSHNTCVTTPTLQNTCFRRLNSKASYLDVVFCFC</sequence>
<dbReference type="GO" id="GO:0032587">
    <property type="term" value="C:ruffle membrane"/>
    <property type="evidence" value="ECO:0007669"/>
    <property type="project" value="TreeGrafter"/>
</dbReference>
<dbReference type="EMBL" id="MNPL01023352">
    <property type="protein sequence ID" value="OQR68763.1"/>
    <property type="molecule type" value="Genomic_DNA"/>
</dbReference>
<dbReference type="Pfam" id="PF23583">
    <property type="entry name" value="EF_HAND_2_PLCG"/>
    <property type="match status" value="1"/>
</dbReference>
<organism evidence="7 8">
    <name type="scientific">Tropilaelaps mercedesae</name>
    <dbReference type="NCBI Taxonomy" id="418985"/>
    <lineage>
        <taxon>Eukaryota</taxon>
        <taxon>Metazoa</taxon>
        <taxon>Ecdysozoa</taxon>
        <taxon>Arthropoda</taxon>
        <taxon>Chelicerata</taxon>
        <taxon>Arachnida</taxon>
        <taxon>Acari</taxon>
        <taxon>Parasitiformes</taxon>
        <taxon>Mesostigmata</taxon>
        <taxon>Gamasina</taxon>
        <taxon>Dermanyssoidea</taxon>
        <taxon>Laelapidae</taxon>
        <taxon>Tropilaelaps</taxon>
    </lineage>
</organism>
<dbReference type="SUPFAM" id="SSF51695">
    <property type="entry name" value="PLC-like phosphodiesterases"/>
    <property type="match status" value="1"/>
</dbReference>
<dbReference type="STRING" id="418985.A0A1V9X5X5"/>